<feature type="transmembrane region" description="Helical" evidence="6">
    <location>
        <begin position="168"/>
        <end position="189"/>
    </location>
</feature>
<organism evidence="8 9">
    <name type="scientific">Diabrotica balteata</name>
    <name type="common">Banded cucumber beetle</name>
    <dbReference type="NCBI Taxonomy" id="107213"/>
    <lineage>
        <taxon>Eukaryota</taxon>
        <taxon>Metazoa</taxon>
        <taxon>Ecdysozoa</taxon>
        <taxon>Arthropoda</taxon>
        <taxon>Hexapoda</taxon>
        <taxon>Insecta</taxon>
        <taxon>Pterygota</taxon>
        <taxon>Neoptera</taxon>
        <taxon>Endopterygota</taxon>
        <taxon>Coleoptera</taxon>
        <taxon>Polyphaga</taxon>
        <taxon>Cucujiformia</taxon>
        <taxon>Chrysomeloidea</taxon>
        <taxon>Chrysomelidae</taxon>
        <taxon>Galerucinae</taxon>
        <taxon>Diabroticina</taxon>
        <taxon>Diabroticites</taxon>
        <taxon>Diabrotica</taxon>
    </lineage>
</organism>
<sequence length="522" mass="57709">MEHTVNNLKNERQNGASTDAIKHKANFEEAVVATGFGKFNIYLLILLIPSSFAQASEQMGLSYALPIAECDLSLTLERKGLLTAVSFGGMITSGIFMGVLSDIFGRRKLILWGYFLNGLANIVAAMSQNFLMLMVAKFFCGFIFNGPFSASTTLLTEYHAAAYRSKVQLFRGVTFSLGFFILPLIAWAILPLDIDYKIFGFIEIHSWNIFLLCCSMGTFLSAIGFYFIPESPKFLMSNGKNKAAIEVFQKVYRWNSGKSNADYPVKELKEELECTTRGNQKRRASVQIAVNNFFVHLKPLFKPPVVFHLLLVCAMSYMVMMSAGLLKFWLPQILQYSNSNESSNNSTAFSICNMINTLAKPKTESTEVCHVVINTSVYKNALIIAGPEILIFALSGFIVNYLGKTKLIAILCIISSASAIGLYFAPSSILMITLFGIYIPFVDLSAVVGITITLELFATHFRTLAVSFHLMSARIGSISANMLFSSLVATGCITPFLLCCILTATICFATILYPNTENKELE</sequence>
<dbReference type="InterPro" id="IPR005829">
    <property type="entry name" value="Sugar_transporter_CS"/>
</dbReference>
<protein>
    <recommendedName>
        <fullName evidence="7">Major facilitator superfamily (MFS) profile domain-containing protein</fullName>
    </recommendedName>
</protein>
<dbReference type="Gene3D" id="1.20.1250.20">
    <property type="entry name" value="MFS general substrate transporter like domains"/>
    <property type="match status" value="1"/>
</dbReference>
<evidence type="ECO:0000313" key="9">
    <source>
        <dbReference type="Proteomes" id="UP001153709"/>
    </source>
</evidence>
<dbReference type="InterPro" id="IPR036259">
    <property type="entry name" value="MFS_trans_sf"/>
</dbReference>
<feature type="transmembrane region" description="Helical" evidence="6">
    <location>
        <begin position="437"/>
        <end position="461"/>
    </location>
</feature>
<dbReference type="InterPro" id="IPR020846">
    <property type="entry name" value="MFS_dom"/>
</dbReference>
<dbReference type="GO" id="GO:0022857">
    <property type="term" value="F:transmembrane transporter activity"/>
    <property type="evidence" value="ECO:0007669"/>
    <property type="project" value="InterPro"/>
</dbReference>
<dbReference type="AlphaFoldDB" id="A0A9N9XGY8"/>
<dbReference type="PROSITE" id="PS00216">
    <property type="entry name" value="SUGAR_TRANSPORT_1"/>
    <property type="match status" value="1"/>
</dbReference>
<dbReference type="Proteomes" id="UP001153709">
    <property type="component" value="Chromosome 8"/>
</dbReference>
<dbReference type="PROSITE" id="PS50850">
    <property type="entry name" value="MFS"/>
    <property type="match status" value="1"/>
</dbReference>
<feature type="transmembrane region" description="Helical" evidence="6">
    <location>
        <begin position="305"/>
        <end position="330"/>
    </location>
</feature>
<proteinExistence type="predicted"/>
<evidence type="ECO:0000256" key="1">
    <source>
        <dbReference type="ARBA" id="ARBA00004141"/>
    </source>
</evidence>
<dbReference type="EMBL" id="OU898283">
    <property type="protein sequence ID" value="CAG9838949.1"/>
    <property type="molecule type" value="Genomic_DNA"/>
</dbReference>
<evidence type="ECO:0000256" key="5">
    <source>
        <dbReference type="ARBA" id="ARBA00023136"/>
    </source>
</evidence>
<feature type="domain" description="Major facilitator superfamily (MFS) profile" evidence="7">
    <location>
        <begin position="30"/>
        <end position="517"/>
    </location>
</feature>
<accession>A0A9N9XGY8</accession>
<evidence type="ECO:0000256" key="4">
    <source>
        <dbReference type="ARBA" id="ARBA00022989"/>
    </source>
</evidence>
<gene>
    <name evidence="8" type="ORF">DIABBA_LOCUS11759</name>
</gene>
<feature type="transmembrane region" description="Helical" evidence="6">
    <location>
        <begin position="109"/>
        <end position="127"/>
    </location>
</feature>
<evidence type="ECO:0000256" key="6">
    <source>
        <dbReference type="SAM" id="Phobius"/>
    </source>
</evidence>
<feature type="transmembrane region" description="Helical" evidence="6">
    <location>
        <begin position="209"/>
        <end position="228"/>
    </location>
</feature>
<feature type="transmembrane region" description="Helical" evidence="6">
    <location>
        <begin position="482"/>
        <end position="513"/>
    </location>
</feature>
<comment type="subcellular location">
    <subcellularLocation>
        <location evidence="1">Membrane</location>
        <topology evidence="1">Multi-pass membrane protein</topology>
    </subcellularLocation>
</comment>
<feature type="transmembrane region" description="Helical" evidence="6">
    <location>
        <begin position="133"/>
        <end position="156"/>
    </location>
</feature>
<feature type="transmembrane region" description="Helical" evidence="6">
    <location>
        <begin position="81"/>
        <end position="100"/>
    </location>
</feature>
<dbReference type="SUPFAM" id="SSF103473">
    <property type="entry name" value="MFS general substrate transporter"/>
    <property type="match status" value="1"/>
</dbReference>
<dbReference type="OrthoDB" id="3936150at2759"/>
<dbReference type="GO" id="GO:0016020">
    <property type="term" value="C:membrane"/>
    <property type="evidence" value="ECO:0007669"/>
    <property type="project" value="UniProtKB-SubCell"/>
</dbReference>
<evidence type="ECO:0000256" key="2">
    <source>
        <dbReference type="ARBA" id="ARBA00022448"/>
    </source>
</evidence>
<keyword evidence="3 6" id="KW-0812">Transmembrane</keyword>
<dbReference type="InterPro" id="IPR011701">
    <property type="entry name" value="MFS"/>
</dbReference>
<keyword evidence="2" id="KW-0813">Transport</keyword>
<evidence type="ECO:0000313" key="8">
    <source>
        <dbReference type="EMBL" id="CAG9838949.1"/>
    </source>
</evidence>
<reference evidence="8" key="1">
    <citation type="submission" date="2022-01" db="EMBL/GenBank/DDBJ databases">
        <authorList>
            <person name="King R."/>
        </authorList>
    </citation>
    <scope>NUCLEOTIDE SEQUENCE</scope>
</reference>
<dbReference type="Pfam" id="PF07690">
    <property type="entry name" value="MFS_1"/>
    <property type="match status" value="1"/>
</dbReference>
<keyword evidence="5 6" id="KW-0472">Membrane</keyword>
<name>A0A9N9XGY8_DIABA</name>
<feature type="transmembrane region" description="Helical" evidence="6">
    <location>
        <begin position="407"/>
        <end position="425"/>
    </location>
</feature>
<dbReference type="PANTHER" id="PTHR23511:SF36">
    <property type="entry name" value="EG:BACR7A4.13 PROTEIN-RELATED"/>
    <property type="match status" value="1"/>
</dbReference>
<keyword evidence="4 6" id="KW-1133">Transmembrane helix</keyword>
<evidence type="ECO:0000259" key="7">
    <source>
        <dbReference type="PROSITE" id="PS50850"/>
    </source>
</evidence>
<dbReference type="PANTHER" id="PTHR23511">
    <property type="entry name" value="SYNAPTIC VESICLE GLYCOPROTEIN 2"/>
    <property type="match status" value="1"/>
</dbReference>
<evidence type="ECO:0000256" key="3">
    <source>
        <dbReference type="ARBA" id="ARBA00022692"/>
    </source>
</evidence>
<feature type="transmembrane region" description="Helical" evidence="6">
    <location>
        <begin position="381"/>
        <end position="402"/>
    </location>
</feature>
<keyword evidence="9" id="KW-1185">Reference proteome</keyword>